<sequence length="334" mass="38053">MTEHRIDEHLIDWNEIAEAGWQSLLLGNGFSMNVWTRFGYGTLFELAQLPDLEHRLTNESIALFGHVGSANFEDVLRILFHAKLVDEQIGNPQQEAISQLYSNTKNALASAVNFAHVPHGQADVTTINRELRRFSDVFSTNYDLLPYWSILHDEIWRFKDYFWGANSTFDLTDTEVPADRTKIHYLHGAIHLVELADGKTQKLTCGEDGNLRELFDLAAEDKFPLFISEGSWKRKLSRIKRNDYLRFCFEGFSRLNGGLVVLGHSLHKDYDQHIVDSMAASSLTKIAIGVWPHQDAEAIVAFKSRIAHDISGKQLHFYNSETHPLGAVELRVET</sequence>
<evidence type="ECO:0000313" key="1">
    <source>
        <dbReference type="EMBL" id="POP50996.1"/>
    </source>
</evidence>
<name>A0A2S4HAJ2_9GAMM</name>
<organism evidence="1 2">
    <name type="scientific">Zhongshania marina</name>
    <dbReference type="NCBI Taxonomy" id="2304603"/>
    <lineage>
        <taxon>Bacteria</taxon>
        <taxon>Pseudomonadati</taxon>
        <taxon>Pseudomonadota</taxon>
        <taxon>Gammaproteobacteria</taxon>
        <taxon>Cellvibrionales</taxon>
        <taxon>Spongiibacteraceae</taxon>
        <taxon>Zhongshania</taxon>
    </lineage>
</organism>
<accession>A0A2S4HAJ2</accession>
<dbReference type="RefSeq" id="WP_103686121.1">
    <property type="nucleotide sequence ID" value="NZ_PQGG01000045.1"/>
</dbReference>
<reference evidence="1" key="1">
    <citation type="submission" date="2018-01" db="EMBL/GenBank/DDBJ databases">
        <authorList>
            <person name="Yu X.-D."/>
        </authorList>
    </citation>
    <scope>NUCLEOTIDE SEQUENCE</scope>
    <source>
        <strain evidence="1">ZX-21</strain>
    </source>
</reference>
<dbReference type="Pfam" id="PF16263">
    <property type="entry name" value="DUF4917"/>
    <property type="match status" value="1"/>
</dbReference>
<gene>
    <name evidence="1" type="ORF">C0068_19375</name>
</gene>
<dbReference type="InterPro" id="IPR032581">
    <property type="entry name" value="DUF4917"/>
</dbReference>
<dbReference type="Proteomes" id="UP000237222">
    <property type="component" value="Unassembled WGS sequence"/>
</dbReference>
<proteinExistence type="predicted"/>
<dbReference type="OrthoDB" id="828244at2"/>
<protein>
    <submittedName>
        <fullName evidence="1">DUF4917 domain-containing protein</fullName>
    </submittedName>
</protein>
<comment type="caution">
    <text evidence="1">The sequence shown here is derived from an EMBL/GenBank/DDBJ whole genome shotgun (WGS) entry which is preliminary data.</text>
</comment>
<dbReference type="EMBL" id="PQGG01000045">
    <property type="protein sequence ID" value="POP50996.1"/>
    <property type="molecule type" value="Genomic_DNA"/>
</dbReference>
<dbReference type="AlphaFoldDB" id="A0A2S4HAJ2"/>
<evidence type="ECO:0000313" key="2">
    <source>
        <dbReference type="Proteomes" id="UP000237222"/>
    </source>
</evidence>